<dbReference type="Proteomes" id="UP000626109">
    <property type="component" value="Unassembled WGS sequence"/>
</dbReference>
<dbReference type="InterPro" id="IPR005794">
    <property type="entry name" value="Fmt"/>
</dbReference>
<dbReference type="InterPro" id="IPR041711">
    <property type="entry name" value="Met-tRNA-FMT_N"/>
</dbReference>
<dbReference type="InterPro" id="IPR002376">
    <property type="entry name" value="Formyl_transf_N"/>
</dbReference>
<dbReference type="GO" id="GO:0004479">
    <property type="term" value="F:methionyl-tRNA formyltransferase activity"/>
    <property type="evidence" value="ECO:0007669"/>
    <property type="project" value="UniProtKB-EC"/>
</dbReference>
<proteinExistence type="inferred from homology"/>
<accession>A0A813LJE0</accession>
<dbReference type="HAMAP" id="MF_00182">
    <property type="entry name" value="Formyl_trans"/>
    <property type="match status" value="1"/>
</dbReference>
<comment type="caution">
    <text evidence="6">The sequence shown here is derived from an EMBL/GenBank/DDBJ whole genome shotgun (WGS) entry which is preliminary data.</text>
</comment>
<feature type="domain" description="Formyl transferase N-terminal" evidence="4">
    <location>
        <begin position="132"/>
        <end position="277"/>
    </location>
</feature>
<keyword evidence="8" id="KW-1185">Reference proteome</keyword>
<dbReference type="Proteomes" id="UP000654075">
    <property type="component" value="Unassembled WGS sequence"/>
</dbReference>
<dbReference type="Pfam" id="PF00551">
    <property type="entry name" value="Formyl_trans_N"/>
    <property type="match status" value="1"/>
</dbReference>
<dbReference type="EC" id="2.1.2.9" evidence="1"/>
<evidence type="ECO:0000256" key="1">
    <source>
        <dbReference type="ARBA" id="ARBA00012261"/>
    </source>
</evidence>
<dbReference type="OrthoDB" id="10268103at2759"/>
<dbReference type="GO" id="GO:0005739">
    <property type="term" value="C:mitochondrion"/>
    <property type="evidence" value="ECO:0007669"/>
    <property type="project" value="TreeGrafter"/>
</dbReference>
<dbReference type="EMBL" id="CAJNNV010033199">
    <property type="protein sequence ID" value="CAE8642746.1"/>
    <property type="molecule type" value="Genomic_DNA"/>
</dbReference>
<dbReference type="CDD" id="cd08646">
    <property type="entry name" value="FMT_core_Met-tRNA-FMT_N"/>
    <property type="match status" value="1"/>
</dbReference>
<evidence type="ECO:0000313" key="7">
    <source>
        <dbReference type="Proteomes" id="UP000626109"/>
    </source>
</evidence>
<reference evidence="6" key="1">
    <citation type="submission" date="2021-02" db="EMBL/GenBank/DDBJ databases">
        <authorList>
            <person name="Dougan E. K."/>
            <person name="Rhodes N."/>
            <person name="Thang M."/>
            <person name="Chan C."/>
        </authorList>
    </citation>
    <scope>NUCLEOTIDE SEQUENCE</scope>
</reference>
<evidence type="ECO:0000313" key="8">
    <source>
        <dbReference type="Proteomes" id="UP000654075"/>
    </source>
</evidence>
<dbReference type="EMBL" id="CAJNNW010035943">
    <property type="protein sequence ID" value="CAE8731002.1"/>
    <property type="molecule type" value="Genomic_DNA"/>
</dbReference>
<evidence type="ECO:0000259" key="4">
    <source>
        <dbReference type="Pfam" id="PF00551"/>
    </source>
</evidence>
<evidence type="ECO:0000313" key="5">
    <source>
        <dbReference type="EMBL" id="CAE8642746.1"/>
    </source>
</evidence>
<gene>
    <name evidence="5" type="ORF">PGLA1383_LOCUS57148</name>
    <name evidence="6" type="ORF">PGLA2088_LOCUS45887</name>
</gene>
<dbReference type="PANTHER" id="PTHR11138:SF5">
    <property type="entry name" value="METHIONYL-TRNA FORMYLTRANSFERASE, MITOCHONDRIAL"/>
    <property type="match status" value="1"/>
</dbReference>
<dbReference type="AlphaFoldDB" id="A0A813LJE0"/>
<dbReference type="SUPFAM" id="SSF53328">
    <property type="entry name" value="Formyltransferase"/>
    <property type="match status" value="1"/>
</dbReference>
<protein>
    <recommendedName>
        <fullName evidence="2">Methionyl-tRNA formyltransferase, mitochondrial</fullName>
        <ecNumber evidence="1">2.1.2.9</ecNumber>
    </recommendedName>
</protein>
<feature type="region of interest" description="Disordered" evidence="3">
    <location>
        <begin position="451"/>
        <end position="475"/>
    </location>
</feature>
<name>A0A813LJE0_POLGL</name>
<dbReference type="PANTHER" id="PTHR11138">
    <property type="entry name" value="METHIONYL-TRNA FORMYLTRANSFERASE"/>
    <property type="match status" value="1"/>
</dbReference>
<evidence type="ECO:0000256" key="2">
    <source>
        <dbReference type="ARBA" id="ARBA00014185"/>
    </source>
</evidence>
<evidence type="ECO:0000313" key="6">
    <source>
        <dbReference type="EMBL" id="CAE8731002.1"/>
    </source>
</evidence>
<sequence>MGPMYPLCRAARWRKATVAALAARGMAVMALVTGATWFSCTVATCGKAAILAAAQPKQRPGATFAQLGNPRRTRSARRSTGDVTTPSSTGEKARIVFLGSPACVRVVLKSLWQSAKDSTKSDKAGEALSARFEVCAVVSQPPKRVKKEISQTPVHELAEELGIPCILTPETAKEEDFLAKLEAMRPDVCITAAYGQYLPKRFLQIPRLGTLNLHPSLLPRWRGASPVQRALEKGDTETGITILYTVSKMDAGPIVLQRNIPLVGSETTPELLETLFKWGAELLLDEALPRVLRGDVTMATAQKQDESLVIQAPLIAKEEGQLWPHNETSYQMRDKVRGFHGWPGTTLGVALSGSAAPVQGMRIKVSQAEVVTASSLPASLGLDGAPSQELFFVPSASLGGVPEPAVGLRTAVDPDNVLLLRSFQLPSKTEVPAVTFFKGYMTTQPARWMRPDEEEQLTATGSGGSPTRVKKMRSR</sequence>
<organism evidence="6 7">
    <name type="scientific">Polarella glacialis</name>
    <name type="common">Dinoflagellate</name>
    <dbReference type="NCBI Taxonomy" id="89957"/>
    <lineage>
        <taxon>Eukaryota</taxon>
        <taxon>Sar</taxon>
        <taxon>Alveolata</taxon>
        <taxon>Dinophyceae</taxon>
        <taxon>Suessiales</taxon>
        <taxon>Suessiaceae</taxon>
        <taxon>Polarella</taxon>
    </lineage>
</organism>
<evidence type="ECO:0000256" key="3">
    <source>
        <dbReference type="SAM" id="MobiDB-lite"/>
    </source>
</evidence>
<dbReference type="Gene3D" id="3.40.50.12230">
    <property type="match status" value="1"/>
</dbReference>
<feature type="region of interest" description="Disordered" evidence="3">
    <location>
        <begin position="61"/>
        <end position="88"/>
    </location>
</feature>
<dbReference type="InterPro" id="IPR036477">
    <property type="entry name" value="Formyl_transf_N_sf"/>
</dbReference>